<reference evidence="6" key="1">
    <citation type="submission" date="2023-07" db="EMBL/GenBank/DDBJ databases">
        <title>Genome content predicts the carbon catabolic preferences of heterotrophic bacteria.</title>
        <authorList>
            <person name="Gralka M."/>
        </authorList>
    </citation>
    <scope>NUCLEOTIDE SEQUENCE</scope>
    <source>
        <strain evidence="6">I2M16</strain>
    </source>
</reference>
<keyword evidence="2 6" id="KW-0489">Methyltransferase</keyword>
<dbReference type="InterPro" id="IPR029063">
    <property type="entry name" value="SAM-dependent_MTases_sf"/>
</dbReference>
<keyword evidence="4" id="KW-0949">S-adenosyl-L-methionine</keyword>
<keyword evidence="3 6" id="KW-0808">Transferase</keyword>
<keyword evidence="1" id="KW-0698">rRNA processing</keyword>
<dbReference type="Proteomes" id="UP001169862">
    <property type="component" value="Unassembled WGS sequence"/>
</dbReference>
<accession>A0AAW7XG63</accession>
<feature type="domain" description="S-adenosylmethionine-dependent methyltransferase" evidence="5">
    <location>
        <begin position="13"/>
        <end position="289"/>
    </location>
</feature>
<evidence type="ECO:0000256" key="1">
    <source>
        <dbReference type="ARBA" id="ARBA00022552"/>
    </source>
</evidence>
<name>A0AAW7XG63_9GAMM</name>
<evidence type="ECO:0000256" key="3">
    <source>
        <dbReference type="ARBA" id="ARBA00022679"/>
    </source>
</evidence>
<evidence type="ECO:0000259" key="5">
    <source>
        <dbReference type="Pfam" id="PF10672"/>
    </source>
</evidence>
<dbReference type="PANTHER" id="PTHR43042:SF3">
    <property type="entry name" value="RIBOSOMAL RNA LARGE SUBUNIT METHYLTRANSFERASE YWBD-RELATED"/>
    <property type="match status" value="1"/>
</dbReference>
<dbReference type="GO" id="GO:0006364">
    <property type="term" value="P:rRNA processing"/>
    <property type="evidence" value="ECO:0007669"/>
    <property type="project" value="UniProtKB-KW"/>
</dbReference>
<dbReference type="InterPro" id="IPR019614">
    <property type="entry name" value="SAM-dep_methyl-trfase"/>
</dbReference>
<dbReference type="RefSeq" id="WP_303549346.1">
    <property type="nucleotide sequence ID" value="NZ_JAUOPG010000003.1"/>
</dbReference>
<dbReference type="EC" id="2.1.1.-" evidence="6"/>
<organism evidence="6 7">
    <name type="scientific">Neptunomonas phycophila</name>
    <dbReference type="NCBI Taxonomy" id="1572645"/>
    <lineage>
        <taxon>Bacteria</taxon>
        <taxon>Pseudomonadati</taxon>
        <taxon>Pseudomonadota</taxon>
        <taxon>Gammaproteobacteria</taxon>
        <taxon>Oceanospirillales</taxon>
        <taxon>Oceanospirillaceae</taxon>
        <taxon>Neptunomonas</taxon>
    </lineage>
</organism>
<dbReference type="SUPFAM" id="SSF53335">
    <property type="entry name" value="S-adenosyl-L-methionine-dependent methyltransferases"/>
    <property type="match status" value="1"/>
</dbReference>
<protein>
    <submittedName>
        <fullName evidence="6">Class I SAM-dependent methyltransferase</fullName>
        <ecNumber evidence="6">2.1.1.-</ecNumber>
    </submittedName>
</protein>
<dbReference type="CDD" id="cd02440">
    <property type="entry name" value="AdoMet_MTases"/>
    <property type="match status" value="1"/>
</dbReference>
<proteinExistence type="predicted"/>
<dbReference type="AlphaFoldDB" id="A0AAW7XG63"/>
<gene>
    <name evidence="6" type="ORF">Q4490_06450</name>
</gene>
<evidence type="ECO:0000313" key="6">
    <source>
        <dbReference type="EMBL" id="MDO6453201.1"/>
    </source>
</evidence>
<evidence type="ECO:0000313" key="7">
    <source>
        <dbReference type="Proteomes" id="UP001169862"/>
    </source>
</evidence>
<dbReference type="Gene3D" id="3.40.50.150">
    <property type="entry name" value="Vaccinia Virus protein VP39"/>
    <property type="match status" value="1"/>
</dbReference>
<dbReference type="EMBL" id="JAUOPG010000003">
    <property type="protein sequence ID" value="MDO6453201.1"/>
    <property type="molecule type" value="Genomic_DNA"/>
</dbReference>
<dbReference type="GO" id="GO:0008168">
    <property type="term" value="F:methyltransferase activity"/>
    <property type="evidence" value="ECO:0007669"/>
    <property type="project" value="UniProtKB-KW"/>
</dbReference>
<evidence type="ECO:0000256" key="4">
    <source>
        <dbReference type="ARBA" id="ARBA00022691"/>
    </source>
</evidence>
<dbReference type="PANTHER" id="PTHR43042">
    <property type="entry name" value="SAM-DEPENDENT METHYLTRANSFERASE"/>
    <property type="match status" value="1"/>
</dbReference>
<sequence>MNITLPSLDQQARRVVHGRGHCVEGAESFNIEWLPPIMLIVAYSPLTEDQLEALVELLSAEPLVEGIYLQERDQPKAPVRHIWGDEQCPSEIQEHGLRYHVDIGTHQNFGLFLDMANGRNWVRERAQGKHLLNLFSYTCGFAVAAMAGGAASVVNLDMSKSALSTGRANLRLNGLDDKRARFLGHDLFKSWGKLRKLGPYDVVIADPPSMQKGSFLVEKDYPRIIRQLPTLLKKEGVAVLCLNAPWLGRQFILDAVAEEAPQLVHVETLERPEVVQEKSPDDGLKVMIFIHKEG</sequence>
<comment type="caution">
    <text evidence="6">The sequence shown here is derived from an EMBL/GenBank/DDBJ whole genome shotgun (WGS) entry which is preliminary data.</text>
</comment>
<dbReference type="GO" id="GO:0032259">
    <property type="term" value="P:methylation"/>
    <property type="evidence" value="ECO:0007669"/>
    <property type="project" value="UniProtKB-KW"/>
</dbReference>
<dbReference type="Pfam" id="PF10672">
    <property type="entry name" value="Methyltrans_SAM"/>
    <property type="match status" value="1"/>
</dbReference>
<evidence type="ECO:0000256" key="2">
    <source>
        <dbReference type="ARBA" id="ARBA00022603"/>
    </source>
</evidence>